<keyword evidence="11 14" id="KW-0411">Iron-sulfur</keyword>
<dbReference type="PANTHER" id="PTHR43710:SF5">
    <property type="entry name" value="INDOLEPYRUVATE FERREDOXIN OXIDOREDUCTASE ALPHA SUBUNIT"/>
    <property type="match status" value="1"/>
</dbReference>
<dbReference type="Gene3D" id="3.40.50.970">
    <property type="match status" value="2"/>
</dbReference>
<dbReference type="PANTHER" id="PTHR43710">
    <property type="entry name" value="2-HYDROXYACYL-COA LYASE"/>
    <property type="match status" value="1"/>
</dbReference>
<dbReference type="InterPro" id="IPR011766">
    <property type="entry name" value="TPP_enzyme_TPP-bd"/>
</dbReference>
<dbReference type="GO" id="GO:0046872">
    <property type="term" value="F:metal ion binding"/>
    <property type="evidence" value="ECO:0007669"/>
    <property type="project" value="UniProtKB-UniRule"/>
</dbReference>
<dbReference type="EMBL" id="AP017372">
    <property type="protein sequence ID" value="BAU57404.1"/>
    <property type="molecule type" value="Genomic_DNA"/>
</dbReference>
<dbReference type="RefSeq" id="WP_096408383.1">
    <property type="nucleotide sequence ID" value="NZ_AP017372.2"/>
</dbReference>
<comment type="function">
    <text evidence="1 14">Catalyzes the ferredoxin-dependent oxidative decarboxylation of arylpyruvates.</text>
</comment>
<reference evidence="17" key="1">
    <citation type="submission" date="2016-02" db="EMBL/GenBank/DDBJ databases">
        <title>Halorhodospira halochloris DSM-1059 complete genome, version 2.</title>
        <authorList>
            <person name="Tsukatani Y."/>
        </authorList>
    </citation>
    <scope>NUCLEOTIDE SEQUENCE</scope>
    <source>
        <strain evidence="17">DSM 1059</strain>
    </source>
</reference>
<accession>A0A0X8X8B4</accession>
<evidence type="ECO:0000256" key="5">
    <source>
        <dbReference type="ARBA" id="ARBA00022448"/>
    </source>
</evidence>
<evidence type="ECO:0000256" key="7">
    <source>
        <dbReference type="ARBA" id="ARBA00022723"/>
    </source>
</evidence>
<dbReference type="PIRSF" id="PIRSF006439">
    <property type="entry name" value="Indolepyruvate_ferr_oxidored"/>
    <property type="match status" value="1"/>
</dbReference>
<evidence type="ECO:0000256" key="14">
    <source>
        <dbReference type="PIRNR" id="PIRNR006439"/>
    </source>
</evidence>
<comment type="catalytic activity">
    <reaction evidence="13 14">
        <text>indole-3-pyruvate + 2 oxidized [2Fe-2S]-[ferredoxin] + CoA = (indol-3-yl)acetyl-CoA + 2 reduced [2Fe-2S]-[ferredoxin] + CO2 + H(+)</text>
        <dbReference type="Rhea" id="RHEA:12645"/>
        <dbReference type="Rhea" id="RHEA-COMP:10000"/>
        <dbReference type="Rhea" id="RHEA-COMP:10001"/>
        <dbReference type="ChEBI" id="CHEBI:15378"/>
        <dbReference type="ChEBI" id="CHEBI:16526"/>
        <dbReference type="ChEBI" id="CHEBI:17640"/>
        <dbReference type="ChEBI" id="CHEBI:33737"/>
        <dbReference type="ChEBI" id="CHEBI:33738"/>
        <dbReference type="ChEBI" id="CHEBI:57271"/>
        <dbReference type="ChEBI" id="CHEBI:57287"/>
        <dbReference type="EC" id="1.2.7.8"/>
    </reaction>
</comment>
<sequence>MPDQLLTGNEAVAQAALDGAVALGTGYPGTPSTEILERFGALGGRAQWAPNEKVALEVGLGVAYAHARALVTMKHVGLNVAADPLFSATYTGVTEGLVIAVADDPGMHSSQNEQDTRRYAEAAGAPMLEPGDSQEAYDYTLAALDVSRRYQLPVILRLTTRVCHSKTRVRTRDQLMPAPAPHYERDIPSRVMIPGYARPAHVRLRERLKALANSDQPGQFLVEEGESSELGIIANGIAAVHAREAAPEARILKPGLTYPLPIEAMRKFAAQVKRCVVVEEGDPVLYTALRAAGIDVEGKAEPFRFGELTVDRVAKILTNDHSPDPEPAAPPKPPRLCHDCPHRQVFQILSKHECIVAGDIGCYTLGVMPPFEAMDTCACMGAGITIGLGLRHVLAKDQARRVVSVIGDSTFVHTGLPGIAEMAYNPPPTGHVVIIVDNDTTAMTGKQEHPGTGRQLNHLPAANKLNYEAIALALGVTNVHVVDPTDGSGEFERLLQDRLAAEELSIIVARKPCPLALKGLAKLNQASPSDGSEQK</sequence>
<dbReference type="FunFam" id="3.40.50.970:FF:000039">
    <property type="entry name" value="Indolepyruvate oxidoreductase subunit IorA"/>
    <property type="match status" value="1"/>
</dbReference>
<keyword evidence="18" id="KW-1185">Reference proteome</keyword>
<evidence type="ECO:0000313" key="18">
    <source>
        <dbReference type="Proteomes" id="UP000218890"/>
    </source>
</evidence>
<keyword evidence="5 14" id="KW-0813">Transport</keyword>
<comment type="subunit">
    <text evidence="2">Heterodimer of the IorA and IorB subunits.</text>
</comment>
<dbReference type="KEGG" id="hhk:HH1059_07160"/>
<dbReference type="Pfam" id="PF01855">
    <property type="entry name" value="POR_N"/>
    <property type="match status" value="1"/>
</dbReference>
<feature type="domain" description="Pyruvate flavodoxin/ferredoxin oxidoreductase pyrimidine binding" evidence="15">
    <location>
        <begin position="16"/>
        <end position="184"/>
    </location>
</feature>
<gene>
    <name evidence="17" type="primary">iorA-1</name>
    <name evidence="17" type="ORF">HH1059_07160</name>
</gene>
<name>A0A0X8X8B4_HALHR</name>
<keyword evidence="8 14" id="KW-0249">Electron transport</keyword>
<proteinExistence type="predicted"/>
<evidence type="ECO:0000256" key="4">
    <source>
        <dbReference type="ARBA" id="ARBA00017710"/>
    </source>
</evidence>
<evidence type="ECO:0000256" key="12">
    <source>
        <dbReference type="ARBA" id="ARBA00030514"/>
    </source>
</evidence>
<evidence type="ECO:0000256" key="10">
    <source>
        <dbReference type="ARBA" id="ARBA00023004"/>
    </source>
</evidence>
<dbReference type="InterPro" id="IPR045025">
    <property type="entry name" value="HACL1-like"/>
</dbReference>
<dbReference type="CDD" id="cd02008">
    <property type="entry name" value="TPP_IOR_alpha"/>
    <property type="match status" value="1"/>
</dbReference>
<keyword evidence="7 14" id="KW-0479">Metal-binding</keyword>
<keyword evidence="6 14" id="KW-0004">4Fe-4S</keyword>
<keyword evidence="10 14" id="KW-0408">Iron</keyword>
<dbReference type="InterPro" id="IPR017721">
    <property type="entry name" value="IorA"/>
</dbReference>
<dbReference type="Pfam" id="PF02775">
    <property type="entry name" value="TPP_enzyme_C"/>
    <property type="match status" value="1"/>
</dbReference>
<dbReference type="InterPro" id="IPR009014">
    <property type="entry name" value="Transketo_C/PFOR_II"/>
</dbReference>
<evidence type="ECO:0000259" key="16">
    <source>
        <dbReference type="Pfam" id="PF02775"/>
    </source>
</evidence>
<dbReference type="OrthoDB" id="9803617at2"/>
<evidence type="ECO:0000256" key="11">
    <source>
        <dbReference type="ARBA" id="ARBA00023014"/>
    </source>
</evidence>
<dbReference type="EC" id="1.2.7.8" evidence="3 14"/>
<dbReference type="AlphaFoldDB" id="A0A0X8X8B4"/>
<dbReference type="InterPro" id="IPR029061">
    <property type="entry name" value="THDP-binding"/>
</dbReference>
<keyword evidence="9 14" id="KW-0560">Oxidoreductase</keyword>
<dbReference type="InterPro" id="IPR002880">
    <property type="entry name" value="Pyrv_Fd/Flavodoxin_OxRdtase_N"/>
</dbReference>
<organism evidence="17 18">
    <name type="scientific">Halorhodospira halochloris</name>
    <name type="common">Ectothiorhodospira halochloris</name>
    <dbReference type="NCBI Taxonomy" id="1052"/>
    <lineage>
        <taxon>Bacteria</taxon>
        <taxon>Pseudomonadati</taxon>
        <taxon>Pseudomonadota</taxon>
        <taxon>Gammaproteobacteria</taxon>
        <taxon>Chromatiales</taxon>
        <taxon>Ectothiorhodospiraceae</taxon>
        <taxon>Halorhodospira</taxon>
    </lineage>
</organism>
<dbReference type="GO" id="GO:0030976">
    <property type="term" value="F:thiamine pyrophosphate binding"/>
    <property type="evidence" value="ECO:0007669"/>
    <property type="project" value="InterPro"/>
</dbReference>
<evidence type="ECO:0000256" key="2">
    <source>
        <dbReference type="ARBA" id="ARBA00011238"/>
    </source>
</evidence>
<evidence type="ECO:0000313" key="17">
    <source>
        <dbReference type="EMBL" id="BAU57404.1"/>
    </source>
</evidence>
<dbReference type="GO" id="GO:0044281">
    <property type="term" value="P:small molecule metabolic process"/>
    <property type="evidence" value="ECO:0007669"/>
    <property type="project" value="UniProtKB-ARBA"/>
</dbReference>
<evidence type="ECO:0000256" key="9">
    <source>
        <dbReference type="ARBA" id="ARBA00023002"/>
    </source>
</evidence>
<feature type="domain" description="Thiamine pyrophosphate enzyme TPP-binding" evidence="16">
    <location>
        <begin position="359"/>
        <end position="507"/>
    </location>
</feature>
<dbReference type="SUPFAM" id="SSF52518">
    <property type="entry name" value="Thiamin diphosphate-binding fold (THDP-binding)"/>
    <property type="match status" value="2"/>
</dbReference>
<dbReference type="GO" id="GO:0043805">
    <property type="term" value="F:indolepyruvate ferredoxin oxidoreductase activity"/>
    <property type="evidence" value="ECO:0007669"/>
    <property type="project" value="UniProtKB-UniRule"/>
</dbReference>
<dbReference type="GO" id="GO:0051539">
    <property type="term" value="F:4 iron, 4 sulfur cluster binding"/>
    <property type="evidence" value="ECO:0007669"/>
    <property type="project" value="UniProtKB-UniRule"/>
</dbReference>
<evidence type="ECO:0000256" key="3">
    <source>
        <dbReference type="ARBA" id="ARBA00012812"/>
    </source>
</evidence>
<dbReference type="Proteomes" id="UP000218890">
    <property type="component" value="Chromosome"/>
</dbReference>
<evidence type="ECO:0000256" key="6">
    <source>
        <dbReference type="ARBA" id="ARBA00022485"/>
    </source>
</evidence>
<comment type="cofactor">
    <cofactor evidence="14">
        <name>[4Fe-4S] cluster</name>
        <dbReference type="ChEBI" id="CHEBI:49883"/>
    </cofactor>
    <text evidence="14">Binds 2 [4Fe-4S] clusters. In this family the first cluster has a non-standard and varying [4Fe-4S] binding motif CX(2)CX(2)CX(4-5)CP.</text>
</comment>
<evidence type="ECO:0000256" key="8">
    <source>
        <dbReference type="ARBA" id="ARBA00022982"/>
    </source>
</evidence>
<evidence type="ECO:0000259" key="15">
    <source>
        <dbReference type="Pfam" id="PF01855"/>
    </source>
</evidence>
<evidence type="ECO:0000256" key="13">
    <source>
        <dbReference type="ARBA" id="ARBA00048332"/>
    </source>
</evidence>
<protein>
    <recommendedName>
        <fullName evidence="4 14">Indolepyruvate oxidoreductase subunit IorA</fullName>
        <shortName evidence="14">IOR</shortName>
        <ecNumber evidence="3 14">1.2.7.8</ecNumber>
    </recommendedName>
    <alternativeName>
        <fullName evidence="12 14">Indolepyruvate ferredoxin oxidoreductase subunit alpha</fullName>
    </alternativeName>
</protein>
<dbReference type="CDD" id="cd07034">
    <property type="entry name" value="TPP_PYR_PFOR_IOR-alpha_like"/>
    <property type="match status" value="1"/>
</dbReference>
<dbReference type="SUPFAM" id="SSF52922">
    <property type="entry name" value="TK C-terminal domain-like"/>
    <property type="match status" value="1"/>
</dbReference>
<evidence type="ECO:0000256" key="1">
    <source>
        <dbReference type="ARBA" id="ARBA00002995"/>
    </source>
</evidence>